<dbReference type="Proteomes" id="UP000741013">
    <property type="component" value="Unassembled WGS sequence"/>
</dbReference>
<sequence length="368" mass="41981">MDWGPWLRRWSEEWVSVAEERELEPEVARERWLGFPPATEEAVVAVEARLERRLPPSYRDFLLITDGWRHAGQFVWRLRDTSDVDWLSVLEPFWEESWEGEEMLHHGVLISRDADAGILFLDPGDVDENGEWAAYSLFSWRAEPPTRFPSFTALMEDLYAEFHQMRKPAGETRDLWDAEVERARLLALAGEVDEAESILRKADEFGRVRATVLLVQLLLLQDRHYEAGTLVGRLLYPSFAPDEFYTDPLFTEELLPWLLFQGTLPGRNSILRTALYGEQLELRRALAIAEKAGPPTFGNPEFDALVRQALAGDPDAVWPSVQAVLAQWRPRTADHIAPIALLTDPVLASTLTAERGRALLSQPRSLTD</sequence>
<dbReference type="SUPFAM" id="SSF160631">
    <property type="entry name" value="SMI1/KNR4-like"/>
    <property type="match status" value="1"/>
</dbReference>
<evidence type="ECO:0000313" key="3">
    <source>
        <dbReference type="Proteomes" id="UP000741013"/>
    </source>
</evidence>
<reference evidence="2 3" key="1">
    <citation type="submission" date="2021-03" db="EMBL/GenBank/DDBJ databases">
        <title>Sequencing the genomes of 1000 actinobacteria strains.</title>
        <authorList>
            <person name="Klenk H.-P."/>
        </authorList>
    </citation>
    <scope>NUCLEOTIDE SEQUENCE [LARGE SCALE GENOMIC DNA]</scope>
    <source>
        <strain evidence="2 3">DSM 45510</strain>
    </source>
</reference>
<name>A0ABS4Q793_9PSEU</name>
<gene>
    <name evidence="2" type="ORF">JOM49_008495</name>
</gene>
<dbReference type="InterPro" id="IPR037883">
    <property type="entry name" value="Knr4/Smi1-like_sf"/>
</dbReference>
<evidence type="ECO:0000259" key="1">
    <source>
        <dbReference type="SMART" id="SM00860"/>
    </source>
</evidence>
<accession>A0ABS4Q793</accession>
<comment type="caution">
    <text evidence="2">The sequence shown here is derived from an EMBL/GenBank/DDBJ whole genome shotgun (WGS) entry which is preliminary data.</text>
</comment>
<dbReference type="Gene3D" id="3.40.1580.10">
    <property type="entry name" value="SMI1/KNR4-like"/>
    <property type="match status" value="1"/>
</dbReference>
<proteinExistence type="predicted"/>
<dbReference type="SMART" id="SM00860">
    <property type="entry name" value="SMI1_KNR4"/>
    <property type="match status" value="1"/>
</dbReference>
<evidence type="ECO:0000313" key="2">
    <source>
        <dbReference type="EMBL" id="MBP2186969.1"/>
    </source>
</evidence>
<keyword evidence="3" id="KW-1185">Reference proteome</keyword>
<dbReference type="EMBL" id="JAGGMS010000001">
    <property type="protein sequence ID" value="MBP2186969.1"/>
    <property type="molecule type" value="Genomic_DNA"/>
</dbReference>
<dbReference type="InterPro" id="IPR018958">
    <property type="entry name" value="Knr4/Smi1-like_dom"/>
</dbReference>
<protein>
    <recommendedName>
        <fullName evidence="1">Knr4/Smi1-like domain-containing protein</fullName>
    </recommendedName>
</protein>
<dbReference type="Pfam" id="PF09346">
    <property type="entry name" value="SMI1_KNR4"/>
    <property type="match status" value="1"/>
</dbReference>
<dbReference type="RefSeq" id="WP_209670397.1">
    <property type="nucleotide sequence ID" value="NZ_JAGGMS010000001.1"/>
</dbReference>
<organism evidence="2 3">
    <name type="scientific">Amycolatopsis magusensis</name>
    <dbReference type="NCBI Taxonomy" id="882444"/>
    <lineage>
        <taxon>Bacteria</taxon>
        <taxon>Bacillati</taxon>
        <taxon>Actinomycetota</taxon>
        <taxon>Actinomycetes</taxon>
        <taxon>Pseudonocardiales</taxon>
        <taxon>Pseudonocardiaceae</taxon>
        <taxon>Amycolatopsis</taxon>
    </lineage>
</organism>
<feature type="domain" description="Knr4/Smi1-like" evidence="1">
    <location>
        <begin position="37"/>
        <end position="157"/>
    </location>
</feature>